<proteinExistence type="predicted"/>
<dbReference type="EMBL" id="JH000358">
    <property type="protein sequence ID" value="EGV97537.1"/>
    <property type="molecule type" value="Genomic_DNA"/>
</dbReference>
<evidence type="ECO:0000256" key="1">
    <source>
        <dbReference type="SAM" id="MobiDB-lite"/>
    </source>
</evidence>
<dbReference type="Proteomes" id="UP000001075">
    <property type="component" value="Unassembled WGS sequence"/>
</dbReference>
<evidence type="ECO:0000313" key="3">
    <source>
        <dbReference type="Proteomes" id="UP000001075"/>
    </source>
</evidence>
<evidence type="ECO:0000313" key="2">
    <source>
        <dbReference type="EMBL" id="EGV97537.1"/>
    </source>
</evidence>
<sequence length="54" mass="6177">MRGEEKGRGGNGGSEILSWGKNRGEQDERYHIRGSHYRSEKKSGSREVSKDLQR</sequence>
<name>G3HGN6_CRIGR</name>
<dbReference type="InParanoid" id="G3HGN6"/>
<dbReference type="AlphaFoldDB" id="G3HGN6"/>
<feature type="region of interest" description="Disordered" evidence="1">
    <location>
        <begin position="1"/>
        <end position="54"/>
    </location>
</feature>
<feature type="compositionally biased region" description="Basic and acidic residues" evidence="1">
    <location>
        <begin position="22"/>
        <end position="54"/>
    </location>
</feature>
<protein>
    <submittedName>
        <fullName evidence="2">Uncharacterized protein</fullName>
    </submittedName>
</protein>
<gene>
    <name evidence="2" type="ORF">I79_009774</name>
</gene>
<reference evidence="3" key="1">
    <citation type="journal article" date="2011" name="Nat. Biotechnol.">
        <title>The genomic sequence of the Chinese hamster ovary (CHO)-K1 cell line.</title>
        <authorList>
            <person name="Xu X."/>
            <person name="Nagarajan H."/>
            <person name="Lewis N.E."/>
            <person name="Pan S."/>
            <person name="Cai Z."/>
            <person name="Liu X."/>
            <person name="Chen W."/>
            <person name="Xie M."/>
            <person name="Wang W."/>
            <person name="Hammond S."/>
            <person name="Andersen M.R."/>
            <person name="Neff N."/>
            <person name="Passarelli B."/>
            <person name="Koh W."/>
            <person name="Fan H.C."/>
            <person name="Wang J."/>
            <person name="Gui Y."/>
            <person name="Lee K.H."/>
            <person name="Betenbaugh M.J."/>
            <person name="Quake S.R."/>
            <person name="Famili I."/>
            <person name="Palsson B.O."/>
            <person name="Wang J."/>
        </authorList>
    </citation>
    <scope>NUCLEOTIDE SEQUENCE [LARGE SCALE GENOMIC DNA]</scope>
    <source>
        <strain evidence="3">CHO K1 cell line</strain>
    </source>
</reference>
<organism evidence="2 3">
    <name type="scientific">Cricetulus griseus</name>
    <name type="common">Chinese hamster</name>
    <name type="synonym">Cricetulus barabensis griseus</name>
    <dbReference type="NCBI Taxonomy" id="10029"/>
    <lineage>
        <taxon>Eukaryota</taxon>
        <taxon>Metazoa</taxon>
        <taxon>Chordata</taxon>
        <taxon>Craniata</taxon>
        <taxon>Vertebrata</taxon>
        <taxon>Euteleostomi</taxon>
        <taxon>Mammalia</taxon>
        <taxon>Eutheria</taxon>
        <taxon>Euarchontoglires</taxon>
        <taxon>Glires</taxon>
        <taxon>Rodentia</taxon>
        <taxon>Myomorpha</taxon>
        <taxon>Muroidea</taxon>
        <taxon>Cricetidae</taxon>
        <taxon>Cricetinae</taxon>
        <taxon>Cricetulus</taxon>
    </lineage>
</organism>
<accession>G3HGN6</accession>